<reference evidence="5 6" key="1">
    <citation type="submission" date="2020-08" db="EMBL/GenBank/DDBJ databases">
        <title>Genomic Encyclopedia of Type Strains, Phase IV (KMG-IV): sequencing the most valuable type-strain genomes for metagenomic binning, comparative biology and taxonomic classification.</title>
        <authorList>
            <person name="Goeker M."/>
        </authorList>
    </citation>
    <scope>NUCLEOTIDE SEQUENCE [LARGE SCALE GENOMIC DNA]</scope>
    <source>
        <strain evidence="5 6">DSM 103526</strain>
    </source>
</reference>
<comment type="similarity">
    <text evidence="2">Belongs to the transketolase family.</text>
</comment>
<comment type="caution">
    <text evidence="5">The sequence shown here is derived from an EMBL/GenBank/DDBJ whole genome shotgun (WGS) entry which is preliminary data.</text>
</comment>
<dbReference type="RefSeq" id="WP_184311793.1">
    <property type="nucleotide sequence ID" value="NZ_JACHEN010000022.1"/>
</dbReference>
<comment type="cofactor">
    <cofactor evidence="1">
        <name>thiamine diphosphate</name>
        <dbReference type="ChEBI" id="CHEBI:58937"/>
    </cofactor>
</comment>
<evidence type="ECO:0000256" key="3">
    <source>
        <dbReference type="ARBA" id="ARBA00023052"/>
    </source>
</evidence>
<dbReference type="EC" id="2.2.1.1" evidence="5"/>
<dbReference type="PANTHER" id="PTHR43825">
    <property type="entry name" value="PYRUVATE DEHYDROGENASE E1 COMPONENT"/>
    <property type="match status" value="1"/>
</dbReference>
<keyword evidence="3" id="KW-0786">Thiamine pyrophosphate</keyword>
<evidence type="ECO:0000256" key="2">
    <source>
        <dbReference type="ARBA" id="ARBA00007131"/>
    </source>
</evidence>
<proteinExistence type="inferred from homology"/>
<dbReference type="InterPro" id="IPR029061">
    <property type="entry name" value="THDP-binding"/>
</dbReference>
<evidence type="ECO:0000313" key="5">
    <source>
        <dbReference type="EMBL" id="MBB6217287.1"/>
    </source>
</evidence>
<gene>
    <name evidence="5" type="ORF">HNQ80_003406</name>
</gene>
<dbReference type="SUPFAM" id="SSF52518">
    <property type="entry name" value="Thiamin diphosphate-binding fold (THDP-binding)"/>
    <property type="match status" value="1"/>
</dbReference>
<dbReference type="AlphaFoldDB" id="A0A841KV81"/>
<organism evidence="5 6">
    <name type="scientific">Anaerosolibacter carboniphilus</name>
    <dbReference type="NCBI Taxonomy" id="1417629"/>
    <lineage>
        <taxon>Bacteria</taxon>
        <taxon>Bacillati</taxon>
        <taxon>Bacillota</taxon>
        <taxon>Clostridia</taxon>
        <taxon>Peptostreptococcales</taxon>
        <taxon>Thermotaleaceae</taxon>
        <taxon>Anaerosolibacter</taxon>
    </lineage>
</organism>
<keyword evidence="6" id="KW-1185">Reference proteome</keyword>
<dbReference type="InterPro" id="IPR033248">
    <property type="entry name" value="Transketolase_C"/>
</dbReference>
<name>A0A841KV81_9FIRM</name>
<dbReference type="InterPro" id="IPR051157">
    <property type="entry name" value="PDH/Transketolase"/>
</dbReference>
<accession>A0A841KV81</accession>
<dbReference type="Gene3D" id="3.40.50.920">
    <property type="match status" value="1"/>
</dbReference>
<dbReference type="CDD" id="cd07033">
    <property type="entry name" value="TPP_PYR_DXS_TK_like"/>
    <property type="match status" value="1"/>
</dbReference>
<evidence type="ECO:0000313" key="6">
    <source>
        <dbReference type="Proteomes" id="UP000579281"/>
    </source>
</evidence>
<evidence type="ECO:0000259" key="4">
    <source>
        <dbReference type="SMART" id="SM00861"/>
    </source>
</evidence>
<feature type="domain" description="Transketolase-like pyrimidine-binding" evidence="4">
    <location>
        <begin position="5"/>
        <end position="170"/>
    </location>
</feature>
<dbReference type="InterPro" id="IPR005475">
    <property type="entry name" value="Transketolase-like_Pyr-bd"/>
</dbReference>
<dbReference type="GO" id="GO:0004802">
    <property type="term" value="F:transketolase activity"/>
    <property type="evidence" value="ECO:0007669"/>
    <property type="project" value="UniProtKB-EC"/>
</dbReference>
<dbReference type="SMART" id="SM00861">
    <property type="entry name" value="Transket_pyr"/>
    <property type="match status" value="1"/>
</dbReference>
<dbReference type="FunFam" id="3.40.50.970:FF:000129">
    <property type="entry name" value="Transketolase"/>
    <property type="match status" value="1"/>
</dbReference>
<dbReference type="SUPFAM" id="SSF52922">
    <property type="entry name" value="TK C-terminal domain-like"/>
    <property type="match status" value="1"/>
</dbReference>
<dbReference type="Pfam" id="PF02780">
    <property type="entry name" value="Transketolase_C"/>
    <property type="match status" value="1"/>
</dbReference>
<dbReference type="Gene3D" id="3.40.50.970">
    <property type="match status" value="1"/>
</dbReference>
<dbReference type="Pfam" id="PF02779">
    <property type="entry name" value="Transket_pyr"/>
    <property type="match status" value="1"/>
</dbReference>
<evidence type="ECO:0000256" key="1">
    <source>
        <dbReference type="ARBA" id="ARBA00001964"/>
    </source>
</evidence>
<dbReference type="InterPro" id="IPR009014">
    <property type="entry name" value="Transketo_C/PFOR_II"/>
</dbReference>
<protein>
    <submittedName>
        <fullName evidence="5">Transketolase</fullName>
        <ecNumber evidence="5">2.2.1.1</ecNumber>
    </submittedName>
</protein>
<dbReference type="Proteomes" id="UP000579281">
    <property type="component" value="Unassembled WGS sequence"/>
</dbReference>
<dbReference type="PANTHER" id="PTHR43825:SF1">
    <property type="entry name" value="TRANSKETOLASE-LIKE PYRIMIDINE-BINDING DOMAIN-CONTAINING PROTEIN"/>
    <property type="match status" value="1"/>
</dbReference>
<sequence length="312" mass="33224">MITPKPMRLVFGEMLCELGELFPQLVVLDCDVSSSTQTKLYGQKYPDRFFNFGIAEANMVSAAAGMATCGLIPVTSTFAFLLTLRAGDPVRSLVAYNNLNVKLAGGYSGLSDFADGASHQSVLDMSIMRAMPNMTVLVPSDIETTRGAVRAMIEHDGPVYLRLSRDNVGSFHGGSETFEIGKAKVLRDGNDVTLAVCGTLLPFVLAAADALSKAGISAAVVEFPTIKPFDSETLVTYAKKTGAVVSVEEHTIIGGLGGAIAECLSEKCPTKLERVGLKDTFGESGAYSALLDKYGLTTPHILKAVERILETR</sequence>
<keyword evidence="5" id="KW-0808">Transferase</keyword>
<dbReference type="EMBL" id="JACHEN010000022">
    <property type="protein sequence ID" value="MBB6217287.1"/>
    <property type="molecule type" value="Genomic_DNA"/>
</dbReference>